<protein>
    <recommendedName>
        <fullName evidence="4 8">L-lactate dehydrogenase</fullName>
        <ecNumber evidence="4 8">1.1.1.27</ecNumber>
    </recommendedName>
</protein>
<accession>A0ABQ2XQZ8</accession>
<evidence type="ECO:0000313" key="13">
    <source>
        <dbReference type="Proteomes" id="UP000653343"/>
    </source>
</evidence>
<evidence type="ECO:0000256" key="4">
    <source>
        <dbReference type="ARBA" id="ARBA00012967"/>
    </source>
</evidence>
<dbReference type="Pfam" id="PF02866">
    <property type="entry name" value="Ldh_1_C"/>
    <property type="match status" value="1"/>
</dbReference>
<dbReference type="InterPro" id="IPR011304">
    <property type="entry name" value="L-lactate_DH"/>
</dbReference>
<dbReference type="PANTHER" id="PTHR43128:SF16">
    <property type="entry name" value="L-LACTATE DEHYDROGENASE"/>
    <property type="match status" value="1"/>
</dbReference>
<dbReference type="Proteomes" id="UP000653343">
    <property type="component" value="Unassembled WGS sequence"/>
</dbReference>
<dbReference type="Gene3D" id="3.90.110.10">
    <property type="entry name" value="Lactate dehydrogenase/glycoside hydrolase, family 4, C-terminal"/>
    <property type="match status" value="1"/>
</dbReference>
<dbReference type="SUPFAM" id="SSF56327">
    <property type="entry name" value="LDH C-terminal domain-like"/>
    <property type="match status" value="1"/>
</dbReference>
<evidence type="ECO:0000313" key="12">
    <source>
        <dbReference type="EMBL" id="GGX28411.1"/>
    </source>
</evidence>
<comment type="function">
    <text evidence="1">Catalyzes the reversible oxidation of malate to oxaloacetate.</text>
</comment>
<evidence type="ECO:0000256" key="5">
    <source>
        <dbReference type="ARBA" id="ARBA00023002"/>
    </source>
</evidence>
<keyword evidence="5 9" id="KW-0560">Oxidoreductase</keyword>
<dbReference type="InterPro" id="IPR001557">
    <property type="entry name" value="L-lactate/malate_DH"/>
</dbReference>
<evidence type="ECO:0000259" key="10">
    <source>
        <dbReference type="Pfam" id="PF00056"/>
    </source>
</evidence>
<proteinExistence type="inferred from homology"/>
<dbReference type="InterPro" id="IPR022383">
    <property type="entry name" value="Lactate/malate_DH_C"/>
</dbReference>
<comment type="caution">
    <text evidence="12">The sequence shown here is derived from an EMBL/GenBank/DDBJ whole genome shotgun (WGS) entry which is preliminary data.</text>
</comment>
<comment type="catalytic activity">
    <reaction evidence="7">
        <text>(S)-lactate + NAD(+) = pyruvate + NADH + H(+)</text>
        <dbReference type="Rhea" id="RHEA:23444"/>
        <dbReference type="ChEBI" id="CHEBI:15361"/>
        <dbReference type="ChEBI" id="CHEBI:15378"/>
        <dbReference type="ChEBI" id="CHEBI:16651"/>
        <dbReference type="ChEBI" id="CHEBI:57540"/>
        <dbReference type="ChEBI" id="CHEBI:57945"/>
        <dbReference type="EC" id="1.1.1.27"/>
    </reaction>
</comment>
<evidence type="ECO:0000256" key="2">
    <source>
        <dbReference type="ARBA" id="ARBA00004843"/>
    </source>
</evidence>
<comment type="pathway">
    <text evidence="2">Fermentation; pyruvate fermentation to lactate; (S)-lactate from pyruvate: step 1/1.</text>
</comment>
<dbReference type="PANTHER" id="PTHR43128">
    <property type="entry name" value="L-2-HYDROXYCARBOXYLATE DEHYDROGENASE (NAD(P)(+))"/>
    <property type="match status" value="1"/>
</dbReference>
<evidence type="ECO:0000256" key="7">
    <source>
        <dbReference type="ARBA" id="ARBA00049258"/>
    </source>
</evidence>
<dbReference type="PRINTS" id="PR00086">
    <property type="entry name" value="LLDHDRGNASE"/>
</dbReference>
<name>A0ABQ2XQZ8_9BURK</name>
<evidence type="ECO:0000256" key="3">
    <source>
        <dbReference type="ARBA" id="ARBA00006054"/>
    </source>
</evidence>
<gene>
    <name evidence="12" type="primary">ldh</name>
    <name evidence="12" type="ORF">GCM10010946_01490</name>
</gene>
<dbReference type="PROSITE" id="PS00064">
    <property type="entry name" value="L_LDH"/>
    <property type="match status" value="1"/>
</dbReference>
<evidence type="ECO:0000259" key="11">
    <source>
        <dbReference type="Pfam" id="PF02866"/>
    </source>
</evidence>
<dbReference type="InterPro" id="IPR018177">
    <property type="entry name" value="L-lactate_DH_AS"/>
</dbReference>
<dbReference type="EC" id="1.1.1.27" evidence="4 8"/>
<evidence type="ECO:0000256" key="6">
    <source>
        <dbReference type="ARBA" id="ARBA00023027"/>
    </source>
</evidence>
<dbReference type="EMBL" id="BMYU01000001">
    <property type="protein sequence ID" value="GGX28411.1"/>
    <property type="molecule type" value="Genomic_DNA"/>
</dbReference>
<organism evidence="12 13">
    <name type="scientific">Undibacterium squillarum</name>
    <dbReference type="NCBI Taxonomy" id="1131567"/>
    <lineage>
        <taxon>Bacteria</taxon>
        <taxon>Pseudomonadati</taxon>
        <taxon>Pseudomonadota</taxon>
        <taxon>Betaproteobacteria</taxon>
        <taxon>Burkholderiales</taxon>
        <taxon>Oxalobacteraceae</taxon>
        <taxon>Undibacterium</taxon>
    </lineage>
</organism>
<keyword evidence="6" id="KW-0520">NAD</keyword>
<feature type="domain" description="Lactate/malate dehydrogenase N-terminal" evidence="10">
    <location>
        <begin position="1"/>
        <end position="142"/>
    </location>
</feature>
<dbReference type="InterPro" id="IPR015955">
    <property type="entry name" value="Lactate_DH/Glyco_Ohase_4_C"/>
</dbReference>
<evidence type="ECO:0000256" key="9">
    <source>
        <dbReference type="RuleBase" id="RU003369"/>
    </source>
</evidence>
<dbReference type="InterPro" id="IPR036291">
    <property type="entry name" value="NAD(P)-bd_dom_sf"/>
</dbReference>
<sequence length="315" mass="32534">MKIGVVGTGFVGSTAAYTLAMQAVGSELVLVDHQPALAQAHGMDILHAVPFSHPVQIRSGDIADLHGAQLVVVAAGVNQQPGETRLALLQRNAAIFSALIPQIVQAAPDAVLIIATNPLDIMTHIATRIAVAAGLPASRVIGTGTMLDTARFRALLGEKLGIASESVHAYVLGEHGDSEVLVWSSVHIGGIPLADFAAARGIALDDTLRAAVDHGVRRAAYQIIQGKGATYFGIASAITALSRAVLFDERCVYTVSAMHSEVEGIPSVSLSLPGIIGRNGLTGTLKPVLNAAEHAALQTSASVILQHIQAMDAAA</sequence>
<dbReference type="NCBIfam" id="TIGR01771">
    <property type="entry name" value="L-LDH-NAD"/>
    <property type="match status" value="1"/>
</dbReference>
<dbReference type="Pfam" id="PF00056">
    <property type="entry name" value="Ldh_1_N"/>
    <property type="match status" value="1"/>
</dbReference>
<dbReference type="SUPFAM" id="SSF51735">
    <property type="entry name" value="NAD(P)-binding Rossmann-fold domains"/>
    <property type="match status" value="1"/>
</dbReference>
<evidence type="ECO:0000256" key="1">
    <source>
        <dbReference type="ARBA" id="ARBA00003966"/>
    </source>
</evidence>
<dbReference type="InterPro" id="IPR001236">
    <property type="entry name" value="Lactate/malate_DH_N"/>
</dbReference>
<reference evidence="13" key="1">
    <citation type="journal article" date="2019" name="Int. J. Syst. Evol. Microbiol.">
        <title>The Global Catalogue of Microorganisms (GCM) 10K type strain sequencing project: providing services to taxonomists for standard genome sequencing and annotation.</title>
        <authorList>
            <consortium name="The Broad Institute Genomics Platform"/>
            <consortium name="The Broad Institute Genome Sequencing Center for Infectious Disease"/>
            <person name="Wu L."/>
            <person name="Ma J."/>
        </authorList>
    </citation>
    <scope>NUCLEOTIDE SEQUENCE [LARGE SCALE GENOMIC DNA]</scope>
    <source>
        <strain evidence="13">KCTC 23917</strain>
    </source>
</reference>
<dbReference type="RefSeq" id="WP_189355103.1">
    <property type="nucleotide sequence ID" value="NZ_BMYU01000001.1"/>
</dbReference>
<dbReference type="PIRSF" id="PIRSF000102">
    <property type="entry name" value="Lac_mal_DH"/>
    <property type="match status" value="1"/>
</dbReference>
<evidence type="ECO:0000256" key="8">
    <source>
        <dbReference type="NCBIfam" id="TIGR01771"/>
    </source>
</evidence>
<comment type="similarity">
    <text evidence="3">Belongs to the LDH/MDH superfamily. LDH family.</text>
</comment>
<keyword evidence="13" id="KW-1185">Reference proteome</keyword>
<dbReference type="Gene3D" id="3.40.50.720">
    <property type="entry name" value="NAD(P)-binding Rossmann-like Domain"/>
    <property type="match status" value="1"/>
</dbReference>
<feature type="domain" description="Lactate/malate dehydrogenase C-terminal" evidence="11">
    <location>
        <begin position="145"/>
        <end position="310"/>
    </location>
</feature>